<gene>
    <name evidence="1" type="ORF">POVWA1_039130</name>
    <name evidence="2" type="ORF">POVWA2_038090</name>
</gene>
<dbReference type="Proteomes" id="UP000078550">
    <property type="component" value="Unassembled WGS sequence"/>
</dbReference>
<evidence type="ECO:0000313" key="1">
    <source>
        <dbReference type="EMBL" id="SBT38950.1"/>
    </source>
</evidence>
<dbReference type="Proteomes" id="UP000078555">
    <property type="component" value="Unassembled WGS sequence"/>
</dbReference>
<dbReference type="EMBL" id="FLRD01000109">
    <property type="protein sequence ID" value="SBT38950.1"/>
    <property type="molecule type" value="Genomic_DNA"/>
</dbReference>
<evidence type="ECO:0000313" key="2">
    <source>
        <dbReference type="EMBL" id="SBT39588.1"/>
    </source>
</evidence>
<protein>
    <submittedName>
        <fullName evidence="1">Uncharacterized protein</fullName>
    </submittedName>
</protein>
<evidence type="ECO:0000313" key="3">
    <source>
        <dbReference type="Proteomes" id="UP000078550"/>
    </source>
</evidence>
<dbReference type="EMBL" id="FLRE01000145">
    <property type="protein sequence ID" value="SBT39588.1"/>
    <property type="molecule type" value="Genomic_DNA"/>
</dbReference>
<proteinExistence type="predicted"/>
<evidence type="ECO:0000313" key="4">
    <source>
        <dbReference type="Proteomes" id="UP000078555"/>
    </source>
</evidence>
<dbReference type="AlphaFoldDB" id="A0A1A8Z581"/>
<name>A0A1A8Z581_PLAOA</name>
<reference evidence="3 4" key="1">
    <citation type="submission" date="2016-05" db="EMBL/GenBank/DDBJ databases">
        <authorList>
            <person name="Naeem Raeece"/>
        </authorList>
    </citation>
    <scope>NUCLEOTIDE SEQUENCE [LARGE SCALE GENOMIC DNA]</scope>
</reference>
<reference evidence="1" key="2">
    <citation type="submission" date="2016-05" db="EMBL/GenBank/DDBJ databases">
        <authorList>
            <person name="Lavstsen T."/>
            <person name="Jespersen J.S."/>
        </authorList>
    </citation>
    <scope>NUCLEOTIDE SEQUENCE [LARGE SCALE GENOMIC DNA]</scope>
</reference>
<organism evidence="1 4">
    <name type="scientific">Plasmodium ovale wallikeri</name>
    <dbReference type="NCBI Taxonomy" id="864142"/>
    <lineage>
        <taxon>Eukaryota</taxon>
        <taxon>Sar</taxon>
        <taxon>Alveolata</taxon>
        <taxon>Apicomplexa</taxon>
        <taxon>Aconoidasida</taxon>
        <taxon>Haemosporida</taxon>
        <taxon>Plasmodiidae</taxon>
        <taxon>Plasmodium</taxon>
        <taxon>Plasmodium (Plasmodium)</taxon>
    </lineage>
</organism>
<accession>A0A1A8Z581</accession>
<keyword evidence="4" id="KW-1185">Reference proteome</keyword>
<sequence>MRIFAQGTPECAQFVRQTFLEGPKLSTRSHLQYLHAEVQKCTHVCAKQKGKIIPGSECREGVIAIPRCPLIR</sequence>